<organism evidence="2 3">
    <name type="scientific">Haloferula chungangensis</name>
    <dbReference type="NCBI Taxonomy" id="1048331"/>
    <lineage>
        <taxon>Bacteria</taxon>
        <taxon>Pseudomonadati</taxon>
        <taxon>Verrucomicrobiota</taxon>
        <taxon>Verrucomicrobiia</taxon>
        <taxon>Verrucomicrobiales</taxon>
        <taxon>Verrucomicrobiaceae</taxon>
        <taxon>Haloferula</taxon>
    </lineage>
</organism>
<evidence type="ECO:0000256" key="1">
    <source>
        <dbReference type="SAM" id="SignalP"/>
    </source>
</evidence>
<gene>
    <name evidence="2" type="ORF">ACFQY0_16780</name>
</gene>
<reference evidence="3" key="1">
    <citation type="journal article" date="2019" name="Int. J. Syst. Evol. Microbiol.">
        <title>The Global Catalogue of Microorganisms (GCM) 10K type strain sequencing project: providing services to taxonomists for standard genome sequencing and annotation.</title>
        <authorList>
            <consortium name="The Broad Institute Genomics Platform"/>
            <consortium name="The Broad Institute Genome Sequencing Center for Infectious Disease"/>
            <person name="Wu L."/>
            <person name="Ma J."/>
        </authorList>
    </citation>
    <scope>NUCLEOTIDE SEQUENCE [LARGE SCALE GENOMIC DNA]</scope>
    <source>
        <strain evidence="3">CGMCC 4.1467</strain>
    </source>
</reference>
<feature type="chain" id="PRO_5046321905" evidence="1">
    <location>
        <begin position="22"/>
        <end position="317"/>
    </location>
</feature>
<dbReference type="RefSeq" id="WP_379714770.1">
    <property type="nucleotide sequence ID" value="NZ_JBHTBS010000010.1"/>
</dbReference>
<keyword evidence="1" id="KW-0732">Signal</keyword>
<protein>
    <submittedName>
        <fullName evidence="2">PEP-CTERM sorting domain-containing protein</fullName>
    </submittedName>
</protein>
<evidence type="ECO:0000313" key="2">
    <source>
        <dbReference type="EMBL" id="MFC7338853.1"/>
    </source>
</evidence>
<sequence length="317" mass="32339">MKTSSSLTLVAFVLAAANAAATTTLTSSNFDLDADATWDNGIPSALGDPDGQINTDYNFDDMGSGNTGGNFDASGLGAISITQTAGNGIGDQYNVHSNPNFTFNLNGGSMTSDGGSFIINGTNFNIGGGSLSALEFRLANGSMNVTSGSFTASLISLRGGTFNQTGGIITSNHGGPVFNRADTTTTLNLLGGSLIAGANNNNSLLQSIGLDTTIGGSLTADLPGALNIFAGGNHGNSSTLNFNSDWTGSLTLDSATAWDNVFEAGDIFYDGTELGANDFESYFQNNNGVITLVPEPSSALLGLIGCGGLLVRRRRHA</sequence>
<dbReference type="EMBL" id="JBHTBS010000010">
    <property type="protein sequence ID" value="MFC7338853.1"/>
    <property type="molecule type" value="Genomic_DNA"/>
</dbReference>
<dbReference type="Proteomes" id="UP001596472">
    <property type="component" value="Unassembled WGS sequence"/>
</dbReference>
<feature type="signal peptide" evidence="1">
    <location>
        <begin position="1"/>
        <end position="21"/>
    </location>
</feature>
<proteinExistence type="predicted"/>
<dbReference type="InterPro" id="IPR013424">
    <property type="entry name" value="Ice-binding_C"/>
</dbReference>
<comment type="caution">
    <text evidence="2">The sequence shown here is derived from an EMBL/GenBank/DDBJ whole genome shotgun (WGS) entry which is preliminary data.</text>
</comment>
<dbReference type="NCBIfam" id="TIGR02595">
    <property type="entry name" value="PEP_CTERM"/>
    <property type="match status" value="1"/>
</dbReference>
<evidence type="ECO:0000313" key="3">
    <source>
        <dbReference type="Proteomes" id="UP001596472"/>
    </source>
</evidence>
<name>A0ABW2L8X2_9BACT</name>
<accession>A0ABW2L8X2</accession>
<keyword evidence="3" id="KW-1185">Reference proteome</keyword>